<name>A0ABT0HA16_9FLAO</name>
<keyword evidence="2" id="KW-1185">Reference proteome</keyword>
<gene>
    <name evidence="1" type="ORF">MUY34_08625</name>
</gene>
<evidence type="ECO:0000313" key="1">
    <source>
        <dbReference type="EMBL" id="MCK8480682.1"/>
    </source>
</evidence>
<proteinExistence type="predicted"/>
<accession>A0ABT0HA16</accession>
<dbReference type="Gene3D" id="2.40.160.20">
    <property type="match status" value="1"/>
</dbReference>
<comment type="caution">
    <text evidence="1">The sequence shown here is derived from an EMBL/GenBank/DDBJ whole genome shotgun (WGS) entry which is preliminary data.</text>
</comment>
<organism evidence="1 2">
    <name type="scientific">Psychroserpens algicola</name>
    <dbReference type="NCBI Taxonomy" id="1719034"/>
    <lineage>
        <taxon>Bacteria</taxon>
        <taxon>Pseudomonadati</taxon>
        <taxon>Bacteroidota</taxon>
        <taxon>Flavobacteriia</taxon>
        <taxon>Flavobacteriales</taxon>
        <taxon>Flavobacteriaceae</taxon>
        <taxon>Psychroserpens</taxon>
    </lineage>
</organism>
<dbReference type="EMBL" id="JALPQF010000007">
    <property type="protein sequence ID" value="MCK8480682.1"/>
    <property type="molecule type" value="Genomic_DNA"/>
</dbReference>
<dbReference type="RefSeq" id="WP_248412725.1">
    <property type="nucleotide sequence ID" value="NZ_JALPQF010000007.1"/>
</dbReference>
<sequence length="341" mass="40028">MKHIYRIIISILLLQSCATLYNSETTKVKVFVPENTSLVFDNDTLNLEKNYLTVFPKRSKDDLKFSLFNSETESDFSFKSRKSTYYYLNILTNYGIGMLIDANSNKRFTYKNVIHFELDTTTQNFVVSNSKISPFRQHDVFMYTSPLRAIDITSDPMLTLGVEYFILDNFSVSLEYGTIFTQRFRVNPTNELVENKGHSQRLEIKYYNAFNLTQNPRINEYLGLEARFMSHQFTDDIQYLITDEDISYTRTEDFIVQKVVSVFNLKYGFNFPVGKRLYFDVYSGFGLRLKDIKNPNIFFDRNLHSYLDIGHHDYFGKSNLEAYQKKSNFNVSLGFKFGIKL</sequence>
<dbReference type="Proteomes" id="UP001203687">
    <property type="component" value="Unassembled WGS sequence"/>
</dbReference>
<dbReference type="PROSITE" id="PS51257">
    <property type="entry name" value="PROKAR_LIPOPROTEIN"/>
    <property type="match status" value="1"/>
</dbReference>
<evidence type="ECO:0000313" key="2">
    <source>
        <dbReference type="Proteomes" id="UP001203687"/>
    </source>
</evidence>
<evidence type="ECO:0008006" key="3">
    <source>
        <dbReference type="Google" id="ProtNLM"/>
    </source>
</evidence>
<reference evidence="1" key="1">
    <citation type="submission" date="2022-04" db="EMBL/GenBank/DDBJ databases">
        <authorList>
            <person name="Ren T."/>
        </authorList>
    </citation>
    <scope>NUCLEOTIDE SEQUENCE</scope>
    <source>
        <strain evidence="1">F63249</strain>
    </source>
</reference>
<protein>
    <recommendedName>
        <fullName evidence="3">Outer membrane protein beta-barrel domain-containing protein</fullName>
    </recommendedName>
</protein>